<evidence type="ECO:0000313" key="4">
    <source>
        <dbReference type="Proteomes" id="UP000219329"/>
    </source>
</evidence>
<reference evidence="3 4" key="1">
    <citation type="submission" date="2017-08" db="EMBL/GenBank/DDBJ databases">
        <title>Fine stratification of microbial communities through a metagenomic profile of the photic zone.</title>
        <authorList>
            <person name="Haro-Moreno J.M."/>
            <person name="Lopez-Perez M."/>
            <person name="De La Torre J."/>
            <person name="Picazo A."/>
            <person name="Camacho A."/>
            <person name="Rodriguez-Valera F."/>
        </authorList>
    </citation>
    <scope>NUCLEOTIDE SEQUENCE [LARGE SCALE GENOMIC DNA]</scope>
    <source>
        <strain evidence="3">MED-G28</strain>
    </source>
</reference>
<dbReference type="SMART" id="SM00698">
    <property type="entry name" value="MORN"/>
    <property type="match status" value="5"/>
</dbReference>
<dbReference type="SUPFAM" id="SSF82185">
    <property type="entry name" value="Histone H3 K4-specific methyltransferase SET7/9 N-terminal domain"/>
    <property type="match status" value="2"/>
</dbReference>
<keyword evidence="1" id="KW-0677">Repeat</keyword>
<dbReference type="InterPro" id="IPR003409">
    <property type="entry name" value="MORN"/>
</dbReference>
<dbReference type="PANTHER" id="PTHR23084:SF263">
    <property type="entry name" value="MORN REPEAT-CONTAINING PROTEIN 1"/>
    <property type="match status" value="1"/>
</dbReference>
<sequence>MKASLFSILRGSFLSAGAMVFTVGAASVSAQSLSSVSEEECVYGDCASGRGTLALKTQWGPGEYVGNFRDGEFHGYGRLEIPISFTEREVYVGNWVIGIREGRGTHWNGKGKLYIGQWENNKRNGQGSYIFDLPRWNENEHSEFWLKENFENYTGGFVDDHYQGQGTYRWPGGQKYVGGFFASSKHGLGTYYYQTGTGRQQYWNYGDLIR</sequence>
<accession>A0A2A5WD06</accession>
<evidence type="ECO:0000313" key="3">
    <source>
        <dbReference type="EMBL" id="PDH34026.1"/>
    </source>
</evidence>
<dbReference type="Gene3D" id="2.20.110.10">
    <property type="entry name" value="Histone H3 K4-specific methyltransferase SET7/9 N-terminal domain"/>
    <property type="match status" value="2"/>
</dbReference>
<keyword evidence="2" id="KW-0732">Signal</keyword>
<dbReference type="EMBL" id="NTJZ01000005">
    <property type="protein sequence ID" value="PDH34026.1"/>
    <property type="molecule type" value="Genomic_DNA"/>
</dbReference>
<name>A0A2A5WD06_9GAMM</name>
<gene>
    <name evidence="3" type="ORF">CNF02_06620</name>
</gene>
<dbReference type="Proteomes" id="UP000219329">
    <property type="component" value="Unassembled WGS sequence"/>
</dbReference>
<evidence type="ECO:0008006" key="5">
    <source>
        <dbReference type="Google" id="ProtNLM"/>
    </source>
</evidence>
<dbReference type="Pfam" id="PF02493">
    <property type="entry name" value="MORN"/>
    <property type="match status" value="5"/>
</dbReference>
<evidence type="ECO:0000256" key="1">
    <source>
        <dbReference type="ARBA" id="ARBA00022737"/>
    </source>
</evidence>
<dbReference type="AlphaFoldDB" id="A0A2A5WD06"/>
<dbReference type="PANTHER" id="PTHR23084">
    <property type="entry name" value="PHOSPHATIDYLINOSITOL-4-PHOSPHATE 5-KINASE RELATED"/>
    <property type="match status" value="1"/>
</dbReference>
<feature type="chain" id="PRO_5012788890" description="Phosphatidylinositol-4-phosphate 5-kinase" evidence="2">
    <location>
        <begin position="19"/>
        <end position="210"/>
    </location>
</feature>
<evidence type="ECO:0000256" key="2">
    <source>
        <dbReference type="SAM" id="SignalP"/>
    </source>
</evidence>
<proteinExistence type="predicted"/>
<protein>
    <recommendedName>
        <fullName evidence="5">Phosphatidylinositol-4-phosphate 5-kinase</fullName>
    </recommendedName>
</protein>
<feature type="signal peptide" evidence="2">
    <location>
        <begin position="1"/>
        <end position="18"/>
    </location>
</feature>
<comment type="caution">
    <text evidence="3">The sequence shown here is derived from an EMBL/GenBank/DDBJ whole genome shotgun (WGS) entry which is preliminary data.</text>
</comment>
<organism evidence="3 4">
    <name type="scientific">OM182 bacterium MED-G28</name>
    <dbReference type="NCBI Taxonomy" id="1986256"/>
    <lineage>
        <taxon>Bacteria</taxon>
        <taxon>Pseudomonadati</taxon>
        <taxon>Pseudomonadota</taxon>
        <taxon>Gammaproteobacteria</taxon>
        <taxon>OMG group</taxon>
        <taxon>OM182 clade</taxon>
    </lineage>
</organism>